<dbReference type="InterPro" id="IPR025486">
    <property type="entry name" value="DUF4378"/>
</dbReference>
<feature type="compositionally biased region" description="Low complexity" evidence="2">
    <location>
        <begin position="743"/>
        <end position="752"/>
    </location>
</feature>
<feature type="compositionally biased region" description="Basic and acidic residues" evidence="2">
    <location>
        <begin position="257"/>
        <end position="300"/>
    </location>
</feature>
<feature type="compositionally biased region" description="Polar residues" evidence="2">
    <location>
        <begin position="519"/>
        <end position="549"/>
    </location>
</feature>
<comment type="caution">
    <text evidence="5">The sequence shown here is derived from an EMBL/GenBank/DDBJ whole genome shotgun (WGS) entry which is preliminary data.</text>
</comment>
<dbReference type="Pfam" id="PF14309">
    <property type="entry name" value="DUF4378"/>
    <property type="match status" value="1"/>
</dbReference>
<evidence type="ECO:0000256" key="1">
    <source>
        <dbReference type="SAM" id="Coils"/>
    </source>
</evidence>
<dbReference type="InterPro" id="IPR033334">
    <property type="entry name" value="LNG1/2"/>
</dbReference>
<feature type="region of interest" description="Disordered" evidence="2">
    <location>
        <begin position="237"/>
        <end position="339"/>
    </location>
</feature>
<sequence>MSAKLLQALTDDNSDFQKQIGCMTGIFQIFDRHHIHPGRRITSPRHKRLPAGHLHLYDGRHGMERNDEHNLQSVAERSPKKNVHGNRRVSMESSRISFSSSSCSSSFSSLDCNKSSQLEFSSFDRTVSTETPLREPHMNHPNASPQIGRQSLGLRDVVKDSIYREARALSIKTTTKEAASSTVKHRDSPRPLPLSKPVDKSYGVGINGKPRLPVDLNESFRVLAKLQEAPSFFYEARESPRSSYEAKDGSSFQVSRDAPRFSYDGREIPRSSFESRDTFKSTTKLRELPRLSLDSREGSMRRSNKNAKSDTILKDLQMNSSNSNDRIATNSQQEPLSYKRPPSVVAKLMGLEAFPNPISVTDSQAGFVKTSPSKDREPFLVSSKAIDESKKSRVSGSPRSSLKDPISPRLRHPDSVMKPIPSSRCPIEPAPWRQQDGVRGSQKPAFRNWDSAARPPNSSPSVYSEIEKRLKDLEFKQSGKDLRALKQILEAMQAKGLLEPKKEQDQGTNFVSEKDYSPIHTSFNQNPRFKNRRNPQNNHQLSNSAKGINSSQVFGSPIVIMKPAKLIEKSGLPASSVIPIDGLSGLRKPQNGDSGENKKGQASRRAPKDLSPRQTPREPANQTICSSDKKSNGRTLRSMQALSRPQQLPKETNGSPVNNSGSVSPRLHQRRLELEKRSARPPIPSSDASKPRRQTLRHPTESGSPGGKRRPKSPNFKQSDDQSSEISSETRNLSHLGDEISVLSDSNISSSSHMDVEVTSADRSAEINGSLFQQGSPRSPKMVANKPISSFKQKISSARLSDDGSMAELATVAPEQPSPVSVLDASFDRDDLPSPVKNKSIVFKDDECQNSDDNAGEDGWNPIDLGHLSISRGSNFSSNINRKKLENIEDLVQKLRGLNSNHNEATTDYIASLCENSNPDHRYISEILLASGLLLRDLSSGLMSIQLHPSGHPINPDLFFVLEQTKASTGMVIDKSIRSRPNQEKLHRKLVFDAVNEILVRKLTSTGPSPEPWLRANKLAGRTLNAQQLLKELCSELDQLQVKNSVCSFDEEEEDSLENMLWEDVMHESENWTDFRKDVPGVVLDVERSVFKDLIDEIVNGEAASLRTKPSRRCSQLFAK</sequence>
<feature type="region of interest" description="Disordered" evidence="2">
    <location>
        <begin position="583"/>
        <end position="738"/>
    </location>
</feature>
<dbReference type="Proteomes" id="UP001141806">
    <property type="component" value="Unassembled WGS sequence"/>
</dbReference>
<feature type="compositionally biased region" description="Polar residues" evidence="2">
    <location>
        <begin position="633"/>
        <end position="652"/>
    </location>
</feature>
<feature type="compositionally biased region" description="Polar residues" evidence="2">
    <location>
        <begin position="317"/>
        <end position="335"/>
    </location>
</feature>
<accession>A0A9Q0KNW4</accession>
<organism evidence="5 6">
    <name type="scientific">Protea cynaroides</name>
    <dbReference type="NCBI Taxonomy" id="273540"/>
    <lineage>
        <taxon>Eukaryota</taxon>
        <taxon>Viridiplantae</taxon>
        <taxon>Streptophyta</taxon>
        <taxon>Embryophyta</taxon>
        <taxon>Tracheophyta</taxon>
        <taxon>Spermatophyta</taxon>
        <taxon>Magnoliopsida</taxon>
        <taxon>Proteales</taxon>
        <taxon>Proteaceae</taxon>
        <taxon>Protea</taxon>
    </lineage>
</organism>
<keyword evidence="6" id="KW-1185">Reference proteome</keyword>
<reference evidence="5" key="1">
    <citation type="journal article" date="2023" name="Plant J.">
        <title>The genome of the king protea, Protea cynaroides.</title>
        <authorList>
            <person name="Chang J."/>
            <person name="Duong T.A."/>
            <person name="Schoeman C."/>
            <person name="Ma X."/>
            <person name="Roodt D."/>
            <person name="Barker N."/>
            <person name="Li Z."/>
            <person name="Van de Peer Y."/>
            <person name="Mizrachi E."/>
        </authorList>
    </citation>
    <scope>NUCLEOTIDE SEQUENCE</scope>
    <source>
        <tissue evidence="5">Young leaves</tissue>
    </source>
</reference>
<dbReference type="AlphaFoldDB" id="A0A9Q0KNW4"/>
<protein>
    <recommendedName>
        <fullName evidence="7">DUF4378 domain-containing protein</fullName>
    </recommendedName>
</protein>
<feature type="region of interest" description="Disordered" evidence="2">
    <location>
        <begin position="499"/>
        <end position="549"/>
    </location>
</feature>
<feature type="region of interest" description="Disordered" evidence="2">
    <location>
        <begin position="743"/>
        <end position="762"/>
    </location>
</feature>
<dbReference type="Pfam" id="PF14383">
    <property type="entry name" value="VARLMGL"/>
    <property type="match status" value="1"/>
</dbReference>
<dbReference type="EMBL" id="JAMYWD010000004">
    <property type="protein sequence ID" value="KAJ4973611.1"/>
    <property type="molecule type" value="Genomic_DNA"/>
</dbReference>
<feature type="coiled-coil region" evidence="1">
    <location>
        <begin position="881"/>
        <end position="908"/>
    </location>
</feature>
<dbReference type="PANTHER" id="PTHR31680">
    <property type="entry name" value="LONGIFOLIA PROTEIN"/>
    <property type="match status" value="1"/>
</dbReference>
<keyword evidence="1" id="KW-0175">Coiled coil</keyword>
<evidence type="ECO:0000259" key="3">
    <source>
        <dbReference type="Pfam" id="PF14309"/>
    </source>
</evidence>
<gene>
    <name evidence="5" type="ORF">NE237_006785</name>
</gene>
<feature type="compositionally biased region" description="Low complexity" evidence="2">
    <location>
        <begin position="91"/>
        <end position="107"/>
    </location>
</feature>
<evidence type="ECO:0000259" key="4">
    <source>
        <dbReference type="Pfam" id="PF14383"/>
    </source>
</evidence>
<dbReference type="PANTHER" id="PTHR31680:SF4">
    <property type="entry name" value="LONGIFOLIA PROTEIN"/>
    <property type="match status" value="1"/>
</dbReference>
<dbReference type="InterPro" id="IPR032795">
    <property type="entry name" value="DUF3741-assoc"/>
</dbReference>
<evidence type="ECO:0000313" key="6">
    <source>
        <dbReference type="Proteomes" id="UP001141806"/>
    </source>
</evidence>
<evidence type="ECO:0008006" key="7">
    <source>
        <dbReference type="Google" id="ProtNLM"/>
    </source>
</evidence>
<evidence type="ECO:0000256" key="2">
    <source>
        <dbReference type="SAM" id="MobiDB-lite"/>
    </source>
</evidence>
<feature type="domain" description="DUF4378" evidence="3">
    <location>
        <begin position="920"/>
        <end position="1097"/>
    </location>
</feature>
<feature type="region of interest" description="Disordered" evidence="2">
    <location>
        <begin position="173"/>
        <end position="201"/>
    </location>
</feature>
<evidence type="ECO:0000313" key="5">
    <source>
        <dbReference type="EMBL" id="KAJ4973611.1"/>
    </source>
</evidence>
<proteinExistence type="predicted"/>
<feature type="region of interest" description="Disordered" evidence="2">
    <location>
        <begin position="73"/>
        <end position="107"/>
    </location>
</feature>
<name>A0A9Q0KNW4_9MAGN</name>
<feature type="compositionally biased region" description="Polar residues" evidence="2">
    <location>
        <begin position="173"/>
        <end position="182"/>
    </location>
</feature>
<feature type="domain" description="DUF3741" evidence="4">
    <location>
        <begin position="340"/>
        <end position="355"/>
    </location>
</feature>
<feature type="compositionally biased region" description="Basic and acidic residues" evidence="2">
    <location>
        <begin position="237"/>
        <end position="248"/>
    </location>
</feature>
<feature type="compositionally biased region" description="Low complexity" evidence="2">
    <location>
        <begin position="653"/>
        <end position="665"/>
    </location>
</feature>
<feature type="region of interest" description="Disordered" evidence="2">
    <location>
        <begin position="362"/>
        <end position="463"/>
    </location>
</feature>
<dbReference type="GO" id="GO:0051513">
    <property type="term" value="P:regulation of monopolar cell growth"/>
    <property type="evidence" value="ECO:0007669"/>
    <property type="project" value="InterPro"/>
</dbReference>
<dbReference type="OrthoDB" id="1929599at2759"/>